<reference evidence="4 5" key="1">
    <citation type="submission" date="2021-04" db="EMBL/GenBank/DDBJ databases">
        <authorList>
            <person name="Pira H."/>
            <person name="Risdian C."/>
            <person name="Wink J."/>
        </authorList>
    </citation>
    <scope>NUCLEOTIDE SEQUENCE [LARGE SCALE GENOMIC DNA]</scope>
    <source>
        <strain evidence="4 5">WH53</strain>
    </source>
</reference>
<proteinExistence type="inferred from homology"/>
<evidence type="ECO:0000313" key="5">
    <source>
        <dbReference type="Proteomes" id="UP000690515"/>
    </source>
</evidence>
<evidence type="ECO:0000256" key="2">
    <source>
        <dbReference type="ARBA" id="ARBA00022649"/>
    </source>
</evidence>
<protein>
    <recommendedName>
        <fullName evidence="3">Coenzyme Q-binding protein COQ10 START domain-containing protein</fullName>
    </recommendedName>
</protein>
<accession>A0ABS5ZJL6</accession>
<comment type="caution">
    <text evidence="4">The sequence shown here is derived from an EMBL/GenBank/DDBJ whole genome shotgun (WGS) entry which is preliminary data.</text>
</comment>
<sequence length="310" mass="35565">MQLKHEIEVNCPACEAFYFCSQVENWSTYFAPCLKSEVVEQEGNQQQIRLTAWGNDRLFCWQSIRTLDDQKLEITFQQAKPMPLVNNMKGKWCFIALTDDTCCVELWHEFSIKENISGLVEGVNSTVDAEQFMQKTIDANSDRELLAIKKCLEQQTWHHEFAEELVVKGDKDIIFQLLREAEYWPALLPHCTQVDMEYNDGEHQIFTMTVQVNGGDEVIRTIRRCADHAVTYFQPTPPLPLKKHVGSWTLEDTTTGVKINSWHDVVLNPEHWQALNKTPAEAKQLVAQAINNNSLGTMHAIQQKLAELSA</sequence>
<evidence type="ECO:0000259" key="3">
    <source>
        <dbReference type="Pfam" id="PF03364"/>
    </source>
</evidence>
<dbReference type="Gene3D" id="3.30.530.20">
    <property type="match status" value="2"/>
</dbReference>
<keyword evidence="5" id="KW-1185">Reference proteome</keyword>
<organism evidence="4 5">
    <name type="scientific">Zooshikella harenae</name>
    <dbReference type="NCBI Taxonomy" id="2827238"/>
    <lineage>
        <taxon>Bacteria</taxon>
        <taxon>Pseudomonadati</taxon>
        <taxon>Pseudomonadota</taxon>
        <taxon>Gammaproteobacteria</taxon>
        <taxon>Oceanospirillales</taxon>
        <taxon>Zooshikellaceae</taxon>
        <taxon>Zooshikella</taxon>
    </lineage>
</organism>
<dbReference type="Pfam" id="PF03364">
    <property type="entry name" value="Polyketide_cyc"/>
    <property type="match status" value="1"/>
</dbReference>
<evidence type="ECO:0000313" key="4">
    <source>
        <dbReference type="EMBL" id="MBU2713431.1"/>
    </source>
</evidence>
<keyword evidence="2" id="KW-1277">Toxin-antitoxin system</keyword>
<dbReference type="EMBL" id="JAGSOY010000079">
    <property type="protein sequence ID" value="MBU2713431.1"/>
    <property type="molecule type" value="Genomic_DNA"/>
</dbReference>
<dbReference type="SUPFAM" id="SSF55961">
    <property type="entry name" value="Bet v1-like"/>
    <property type="match status" value="2"/>
</dbReference>
<feature type="domain" description="Coenzyme Q-binding protein COQ10 START" evidence="3">
    <location>
        <begin position="9"/>
        <end position="121"/>
    </location>
</feature>
<dbReference type="InterPro" id="IPR023393">
    <property type="entry name" value="START-like_dom_sf"/>
</dbReference>
<gene>
    <name evidence="4" type="ORF">KCG35_20440</name>
</gene>
<evidence type="ECO:0000256" key="1">
    <source>
        <dbReference type="ARBA" id="ARBA00008918"/>
    </source>
</evidence>
<dbReference type="RefSeq" id="WP_215821717.1">
    <property type="nucleotide sequence ID" value="NZ_JAGSOY010000079.1"/>
</dbReference>
<dbReference type="Proteomes" id="UP000690515">
    <property type="component" value="Unassembled WGS sequence"/>
</dbReference>
<name>A0ABS5ZJL6_9GAMM</name>
<dbReference type="InterPro" id="IPR005031">
    <property type="entry name" value="COQ10_START"/>
</dbReference>
<comment type="similarity">
    <text evidence="1">Belongs to the ribosome association toxin RatA family.</text>
</comment>